<evidence type="ECO:0000256" key="11">
    <source>
        <dbReference type="ARBA" id="ARBA00023204"/>
    </source>
</evidence>
<dbReference type="CDD" id="cd04485">
    <property type="entry name" value="DnaE_OBF"/>
    <property type="match status" value="1"/>
</dbReference>
<evidence type="ECO:0000256" key="1">
    <source>
        <dbReference type="ARBA" id="ARBA00004496"/>
    </source>
</evidence>
<accession>A0A2N6CZX3</accession>
<dbReference type="CDD" id="cd07434">
    <property type="entry name" value="PHP_PolIIIA_DnaE2"/>
    <property type="match status" value="1"/>
</dbReference>
<keyword evidence="7 13" id="KW-0548">Nucleotidyltransferase</keyword>
<organism evidence="15 16">
    <name type="scientific">Sedimenticola selenatireducens</name>
    <dbReference type="NCBI Taxonomy" id="191960"/>
    <lineage>
        <taxon>Bacteria</taxon>
        <taxon>Pseudomonadati</taxon>
        <taxon>Pseudomonadota</taxon>
        <taxon>Gammaproteobacteria</taxon>
        <taxon>Chromatiales</taxon>
        <taxon>Sedimenticolaceae</taxon>
        <taxon>Sedimenticola</taxon>
    </lineage>
</organism>
<dbReference type="Gene3D" id="3.20.20.140">
    <property type="entry name" value="Metal-dependent hydrolases"/>
    <property type="match status" value="1"/>
</dbReference>
<evidence type="ECO:0000256" key="12">
    <source>
        <dbReference type="ARBA" id="ARBA00049244"/>
    </source>
</evidence>
<proteinExistence type="inferred from homology"/>
<evidence type="ECO:0000256" key="4">
    <source>
        <dbReference type="ARBA" id="ARBA00017273"/>
    </source>
</evidence>
<dbReference type="PANTHER" id="PTHR32294:SF4">
    <property type="entry name" value="ERROR-PRONE DNA POLYMERASE"/>
    <property type="match status" value="1"/>
</dbReference>
<dbReference type="InterPro" id="IPR003141">
    <property type="entry name" value="Pol/His_phosphatase_N"/>
</dbReference>
<dbReference type="GO" id="GO:0003676">
    <property type="term" value="F:nucleic acid binding"/>
    <property type="evidence" value="ECO:0007669"/>
    <property type="project" value="InterPro"/>
</dbReference>
<evidence type="ECO:0000256" key="5">
    <source>
        <dbReference type="ARBA" id="ARBA00022490"/>
    </source>
</evidence>
<dbReference type="HAMAP" id="MF_01902">
    <property type="entry name" value="DNApol_error_prone"/>
    <property type="match status" value="1"/>
</dbReference>
<dbReference type="SMART" id="SM00481">
    <property type="entry name" value="POLIIIAc"/>
    <property type="match status" value="1"/>
</dbReference>
<comment type="catalytic activity">
    <reaction evidence="12 13">
        <text>DNA(n) + a 2'-deoxyribonucleoside 5'-triphosphate = DNA(n+1) + diphosphate</text>
        <dbReference type="Rhea" id="RHEA:22508"/>
        <dbReference type="Rhea" id="RHEA-COMP:17339"/>
        <dbReference type="Rhea" id="RHEA-COMP:17340"/>
        <dbReference type="ChEBI" id="CHEBI:33019"/>
        <dbReference type="ChEBI" id="CHEBI:61560"/>
        <dbReference type="ChEBI" id="CHEBI:173112"/>
        <dbReference type="EC" id="2.7.7.7"/>
    </reaction>
</comment>
<dbReference type="InterPro" id="IPR004013">
    <property type="entry name" value="PHP_dom"/>
</dbReference>
<dbReference type="Pfam" id="PF01336">
    <property type="entry name" value="tRNA_anti-codon"/>
    <property type="match status" value="1"/>
</dbReference>
<dbReference type="PANTHER" id="PTHR32294">
    <property type="entry name" value="DNA POLYMERASE III SUBUNIT ALPHA"/>
    <property type="match status" value="1"/>
</dbReference>
<dbReference type="EMBL" id="PKUN01000002">
    <property type="protein sequence ID" value="PLX62961.1"/>
    <property type="molecule type" value="Genomic_DNA"/>
</dbReference>
<dbReference type="InterPro" id="IPR029460">
    <property type="entry name" value="DNAPol_HHH"/>
</dbReference>
<comment type="subcellular location">
    <subcellularLocation>
        <location evidence="1 13">Cytoplasm</location>
    </subcellularLocation>
</comment>
<dbReference type="SUPFAM" id="SSF89550">
    <property type="entry name" value="PHP domain-like"/>
    <property type="match status" value="1"/>
</dbReference>
<keyword evidence="11 13" id="KW-0234">DNA repair</keyword>
<dbReference type="InterPro" id="IPR004365">
    <property type="entry name" value="NA-bd_OB_tRNA"/>
</dbReference>
<dbReference type="Pfam" id="PF07733">
    <property type="entry name" value="DNA_pol3_alpha"/>
    <property type="match status" value="1"/>
</dbReference>
<keyword evidence="5 13" id="KW-0963">Cytoplasm</keyword>
<dbReference type="NCBIfam" id="NF004225">
    <property type="entry name" value="PRK05672.1"/>
    <property type="match status" value="1"/>
</dbReference>
<evidence type="ECO:0000256" key="9">
    <source>
        <dbReference type="ARBA" id="ARBA00022763"/>
    </source>
</evidence>
<keyword evidence="8 13" id="KW-0235">DNA replication</keyword>
<dbReference type="EC" id="2.7.7.7" evidence="3 13"/>
<evidence type="ECO:0000313" key="15">
    <source>
        <dbReference type="EMBL" id="PLX62961.1"/>
    </source>
</evidence>
<evidence type="ECO:0000256" key="13">
    <source>
        <dbReference type="HAMAP-Rule" id="MF_01902"/>
    </source>
</evidence>
<evidence type="ECO:0000313" key="16">
    <source>
        <dbReference type="Proteomes" id="UP000235015"/>
    </source>
</evidence>
<keyword evidence="10 13" id="KW-0239">DNA-directed DNA polymerase</keyword>
<gene>
    <name evidence="13 15" type="primary">dnaE2</name>
    <name evidence="15" type="ORF">C0630_02005</name>
</gene>
<dbReference type="NCBIfam" id="TIGR00594">
    <property type="entry name" value="polc"/>
    <property type="match status" value="1"/>
</dbReference>
<dbReference type="AlphaFoldDB" id="A0A2N6CZX3"/>
<evidence type="ECO:0000256" key="10">
    <source>
        <dbReference type="ARBA" id="ARBA00022932"/>
    </source>
</evidence>
<dbReference type="RefSeq" id="WP_273437533.1">
    <property type="nucleotide sequence ID" value="NZ_PKUN01000002.1"/>
</dbReference>
<evidence type="ECO:0000256" key="2">
    <source>
        <dbReference type="ARBA" id="ARBA00007391"/>
    </source>
</evidence>
<sequence>MSETGTCTAVLVEVTPLPVEYAELHCLSNFSFLRGASHPEELVAQATGLGYRALALTDECSLAGVVRAHEEARAQELPLIIGSEFRLEEGDRLVLLATDRQAYAELSALITRARRAADKGPYRLAIDGLDNLPGCLVLLHPDNPQDQHRLTRYAECFGGRLWLEANRLLTGDEPHYLRSLRAAANHFGLPIVAAGDVHMHRRERQRLQDLVTAIRHRTTLARAGWALYPNAERHLRPLATLLQIYPRKWLQQSCAIAERCCFSLDELRYEYPDELVPEGLSPAAHLRTLTEAGMQVRWPDGGSRKVRDQIEHELQLIGELNYEPYFLTVHDIVRFARERGILCQGRGSAANSAVCYALGITEVDPARLSTLFERFISKERNEPPDIDVDFEHQRREEVIQYIYEKYGRHRAALAATVITYRTRSALRETGKALGFDSDTLERLATTHSWWDGRRLNIQRIRELGFDPEQPQIRQLLGLTTQLIGFPRHLSQHVGGFVIAQKRLDWLVPIENAAMPERTVIQWDKDDLRALGLLKIDVLALGMLSAIRRSLALISDYRREPFRLQDIPPEDPATYAMISKADTVGVFQIESRAQMTMLPRLRPACFYDLVIEVAIVRPGPIQGDMVHPYLRRRQGLELVEYPSPAVRSVLERTLGGPLFQEQAIELAMVAAGFSAGEADALRRAMAAWRRRGGIEVFQRKLFDGMRQRGYSEEFAGRIFDQIKGFSEYGFPESHAASFALLAYASAWLKCHHPAAFFCGLLNSQPMGFYAPAQLIQDARRRGVRVHPVDVRRSNWDSSLEPGRGARPELRLGLHLINELSCNGAARLVEARQIKAFADITDLSRRARLNERDLQALAAADALAGLGGHRYQAQWQVLGVEEPTPLFAASTEERGVALPEPTLGEAVCADYDALGLSLRRHPLQLLRTRLRRAGVRTAAEVQAARDRTFLRSAGLVICRQRPHTASGVMFATLEDESGQINLVIWPKMLEHFRQVVLSARLLLVNGQVQREGQVVHLIAHKLEDRSNWLGELNISSRDFR</sequence>
<dbReference type="GO" id="GO:0006281">
    <property type="term" value="P:DNA repair"/>
    <property type="evidence" value="ECO:0007669"/>
    <property type="project" value="UniProtKB-UniRule"/>
</dbReference>
<dbReference type="Gene3D" id="1.10.150.870">
    <property type="match status" value="1"/>
</dbReference>
<comment type="similarity">
    <text evidence="2 13">Belongs to the DNA polymerase type-C family. DnaE2 subfamily.</text>
</comment>
<reference evidence="15 16" key="1">
    <citation type="submission" date="2017-11" db="EMBL/GenBank/DDBJ databases">
        <title>Genome-resolved metagenomics identifies genetic mobility, metabolic interactions, and unexpected diversity in perchlorate-reducing communities.</title>
        <authorList>
            <person name="Barnum T.P."/>
            <person name="Figueroa I.A."/>
            <person name="Carlstrom C.I."/>
            <person name="Lucas L.N."/>
            <person name="Engelbrektson A.L."/>
            <person name="Coates J.D."/>
        </authorList>
    </citation>
    <scope>NUCLEOTIDE SEQUENCE [LARGE SCALE GENOMIC DNA]</scope>
    <source>
        <strain evidence="15">BM301</strain>
    </source>
</reference>
<dbReference type="GO" id="GO:0008408">
    <property type="term" value="F:3'-5' exonuclease activity"/>
    <property type="evidence" value="ECO:0007669"/>
    <property type="project" value="InterPro"/>
</dbReference>
<name>A0A2N6CZX3_9GAMM</name>
<evidence type="ECO:0000256" key="8">
    <source>
        <dbReference type="ARBA" id="ARBA00022705"/>
    </source>
</evidence>
<dbReference type="Pfam" id="PF17657">
    <property type="entry name" value="DNA_pol3_finger"/>
    <property type="match status" value="1"/>
</dbReference>
<dbReference type="Pfam" id="PF14579">
    <property type="entry name" value="HHH_6"/>
    <property type="match status" value="1"/>
</dbReference>
<dbReference type="InterPro" id="IPR023073">
    <property type="entry name" value="DnaE2"/>
</dbReference>
<evidence type="ECO:0000259" key="14">
    <source>
        <dbReference type="SMART" id="SM00481"/>
    </source>
</evidence>
<feature type="domain" description="Polymerase/histidinol phosphatase N-terminal" evidence="14">
    <location>
        <begin position="22"/>
        <end position="89"/>
    </location>
</feature>
<dbReference type="GO" id="GO:0006260">
    <property type="term" value="P:DNA replication"/>
    <property type="evidence" value="ECO:0007669"/>
    <property type="project" value="UniProtKB-KW"/>
</dbReference>
<dbReference type="InterPro" id="IPR011708">
    <property type="entry name" value="DNA_pol3_alpha_NTPase_dom"/>
</dbReference>
<dbReference type="STRING" id="1111735.GCA_000428045_02924"/>
<evidence type="ECO:0000256" key="7">
    <source>
        <dbReference type="ARBA" id="ARBA00022695"/>
    </source>
</evidence>
<dbReference type="InterPro" id="IPR040982">
    <property type="entry name" value="DNA_pol3_finger"/>
</dbReference>
<dbReference type="InterPro" id="IPR016195">
    <property type="entry name" value="Pol/histidinol_Pase-like"/>
</dbReference>
<protein>
    <recommendedName>
        <fullName evidence="4 13">Error-prone DNA polymerase</fullName>
        <ecNumber evidence="3 13">2.7.7.7</ecNumber>
    </recommendedName>
</protein>
<keyword evidence="9 13" id="KW-0227">DNA damage</keyword>
<dbReference type="InterPro" id="IPR004805">
    <property type="entry name" value="DnaE2/DnaE/PolC"/>
</dbReference>
<dbReference type="Pfam" id="PF02811">
    <property type="entry name" value="PHP"/>
    <property type="match status" value="1"/>
</dbReference>
<comment type="function">
    <text evidence="13">DNA polymerase involved in damage-induced mutagenesis and translesion synthesis (TLS). It is not the major replicative DNA polymerase.</text>
</comment>
<dbReference type="GO" id="GO:0003887">
    <property type="term" value="F:DNA-directed DNA polymerase activity"/>
    <property type="evidence" value="ECO:0007669"/>
    <property type="project" value="UniProtKB-UniRule"/>
</dbReference>
<dbReference type="GO" id="GO:0005737">
    <property type="term" value="C:cytoplasm"/>
    <property type="evidence" value="ECO:0007669"/>
    <property type="project" value="UniProtKB-SubCell"/>
</dbReference>
<comment type="caution">
    <text evidence="15">The sequence shown here is derived from an EMBL/GenBank/DDBJ whole genome shotgun (WGS) entry which is preliminary data.</text>
</comment>
<dbReference type="Proteomes" id="UP000235015">
    <property type="component" value="Unassembled WGS sequence"/>
</dbReference>
<evidence type="ECO:0000256" key="3">
    <source>
        <dbReference type="ARBA" id="ARBA00012417"/>
    </source>
</evidence>
<evidence type="ECO:0000256" key="6">
    <source>
        <dbReference type="ARBA" id="ARBA00022679"/>
    </source>
</evidence>
<keyword evidence="6 13" id="KW-0808">Transferase</keyword>